<evidence type="ECO:0000313" key="2">
    <source>
        <dbReference type="Proteomes" id="UP000092462"/>
    </source>
</evidence>
<sequence length="126" mass="13598">MFSPLDVLLSVPSHFAINVALFPNTSSTSFTTAAYGSNQNVFIRLDAVGRPASINSDSYATITSLNKFPLTESKKNWLGKPSSPSPYATALLALPQSQDIAETIYSKPESLCPSRVSYYASSQLTQ</sequence>
<dbReference type="EnsemblMetazoa" id="PPAI007000-RA">
    <property type="protein sequence ID" value="PPAI007000-PA"/>
    <property type="gene ID" value="PPAI007000"/>
</dbReference>
<name>A0A1B0DG39_PHLPP</name>
<accession>A0A1B0DG39</accession>
<proteinExistence type="predicted"/>
<dbReference type="Proteomes" id="UP000092462">
    <property type="component" value="Unassembled WGS sequence"/>
</dbReference>
<dbReference type="AlphaFoldDB" id="A0A1B0DG39"/>
<dbReference type="EMBL" id="AJVK01059249">
    <property type="status" value="NOT_ANNOTATED_CDS"/>
    <property type="molecule type" value="Genomic_DNA"/>
</dbReference>
<dbReference type="VEuPathDB" id="VectorBase:PPAPM1_002828"/>
<keyword evidence="2" id="KW-1185">Reference proteome</keyword>
<reference evidence="1" key="1">
    <citation type="submission" date="2022-08" db="UniProtKB">
        <authorList>
            <consortium name="EnsemblMetazoa"/>
        </authorList>
    </citation>
    <scope>IDENTIFICATION</scope>
    <source>
        <strain evidence="1">Israel</strain>
    </source>
</reference>
<evidence type="ECO:0000313" key="1">
    <source>
        <dbReference type="EnsemblMetazoa" id="PPAI007000-PA"/>
    </source>
</evidence>
<dbReference type="VEuPathDB" id="VectorBase:PPAI007000"/>
<organism evidence="1 2">
    <name type="scientific">Phlebotomus papatasi</name>
    <name type="common">Sandfly</name>
    <dbReference type="NCBI Taxonomy" id="29031"/>
    <lineage>
        <taxon>Eukaryota</taxon>
        <taxon>Metazoa</taxon>
        <taxon>Ecdysozoa</taxon>
        <taxon>Arthropoda</taxon>
        <taxon>Hexapoda</taxon>
        <taxon>Insecta</taxon>
        <taxon>Pterygota</taxon>
        <taxon>Neoptera</taxon>
        <taxon>Endopterygota</taxon>
        <taxon>Diptera</taxon>
        <taxon>Nematocera</taxon>
        <taxon>Psychodoidea</taxon>
        <taxon>Psychodidae</taxon>
        <taxon>Phlebotomus</taxon>
        <taxon>Phlebotomus</taxon>
    </lineage>
</organism>
<protein>
    <submittedName>
        <fullName evidence="1">Uncharacterized protein</fullName>
    </submittedName>
</protein>